<sequence>MLSKKNIFDFVFPFVDGLKGNFGLCYLVVCRPMLADFICVQVAEIWPRRVDVVASFFI</sequence>
<reference evidence="1" key="2">
    <citation type="journal article" date="2015" name="Data Brief">
        <title>Shoot transcriptome of the giant reed, Arundo donax.</title>
        <authorList>
            <person name="Barrero R.A."/>
            <person name="Guerrero F.D."/>
            <person name="Moolhuijzen P."/>
            <person name="Goolsby J.A."/>
            <person name="Tidwell J."/>
            <person name="Bellgard S.E."/>
            <person name="Bellgard M.I."/>
        </authorList>
    </citation>
    <scope>NUCLEOTIDE SEQUENCE</scope>
    <source>
        <tissue evidence="1">Shoot tissue taken approximately 20 cm above the soil surface</tissue>
    </source>
</reference>
<dbReference type="AlphaFoldDB" id="A0A0A8ZJL8"/>
<organism evidence="1">
    <name type="scientific">Arundo donax</name>
    <name type="common">Giant reed</name>
    <name type="synonym">Donax arundinaceus</name>
    <dbReference type="NCBI Taxonomy" id="35708"/>
    <lineage>
        <taxon>Eukaryota</taxon>
        <taxon>Viridiplantae</taxon>
        <taxon>Streptophyta</taxon>
        <taxon>Embryophyta</taxon>
        <taxon>Tracheophyta</taxon>
        <taxon>Spermatophyta</taxon>
        <taxon>Magnoliopsida</taxon>
        <taxon>Liliopsida</taxon>
        <taxon>Poales</taxon>
        <taxon>Poaceae</taxon>
        <taxon>PACMAD clade</taxon>
        <taxon>Arundinoideae</taxon>
        <taxon>Arundineae</taxon>
        <taxon>Arundo</taxon>
    </lineage>
</organism>
<name>A0A0A8ZJL8_ARUDO</name>
<dbReference type="EMBL" id="GBRH01258894">
    <property type="protein sequence ID" value="JAD39001.1"/>
    <property type="molecule type" value="Transcribed_RNA"/>
</dbReference>
<evidence type="ECO:0000313" key="1">
    <source>
        <dbReference type="EMBL" id="JAD39001.1"/>
    </source>
</evidence>
<reference evidence="1" key="1">
    <citation type="submission" date="2014-09" db="EMBL/GenBank/DDBJ databases">
        <authorList>
            <person name="Magalhaes I.L.F."/>
            <person name="Oliveira U."/>
            <person name="Santos F.R."/>
            <person name="Vidigal T.H.D.A."/>
            <person name="Brescovit A.D."/>
            <person name="Santos A.J."/>
        </authorList>
    </citation>
    <scope>NUCLEOTIDE SEQUENCE</scope>
    <source>
        <tissue evidence="1">Shoot tissue taken approximately 20 cm above the soil surface</tissue>
    </source>
</reference>
<protein>
    <submittedName>
        <fullName evidence="1">Uncharacterized protein</fullName>
    </submittedName>
</protein>
<accession>A0A0A8ZJL8</accession>
<proteinExistence type="predicted"/>